<dbReference type="Gene3D" id="3.10.490.10">
    <property type="entry name" value="Gamma-glutamyl cyclotransferase-like"/>
    <property type="match status" value="1"/>
</dbReference>
<feature type="binding site" evidence="3">
    <location>
        <begin position="3"/>
        <end position="8"/>
    </location>
    <ligand>
        <name>substrate</name>
    </ligand>
</feature>
<dbReference type="Pfam" id="PF13772">
    <property type="entry name" value="AIG2_2"/>
    <property type="match status" value="1"/>
</dbReference>
<dbReference type="KEGG" id="salh:HMF8227_00565"/>
<evidence type="ECO:0000313" key="4">
    <source>
        <dbReference type="EMBL" id="AWL11061.1"/>
    </source>
</evidence>
<keyword evidence="1" id="KW-0456">Lyase</keyword>
<evidence type="ECO:0000256" key="2">
    <source>
        <dbReference type="PIRSR" id="PIRSR617939-1"/>
    </source>
</evidence>
<evidence type="ECO:0000313" key="5">
    <source>
        <dbReference type="Proteomes" id="UP000245728"/>
    </source>
</evidence>
<dbReference type="PANTHER" id="PTHR12935">
    <property type="entry name" value="GAMMA-GLUTAMYLCYCLOTRANSFERASE"/>
    <property type="match status" value="1"/>
</dbReference>
<reference evidence="4 5" key="1">
    <citation type="submission" date="2018-05" db="EMBL/GenBank/DDBJ databases">
        <title>Salinimonas sp. HMF8227 Genome sequencing and assembly.</title>
        <authorList>
            <person name="Kang H."/>
            <person name="Kang J."/>
            <person name="Cha I."/>
            <person name="Kim H."/>
            <person name="Joh K."/>
        </authorList>
    </citation>
    <scope>NUCLEOTIDE SEQUENCE [LARGE SCALE GENOMIC DNA]</scope>
    <source>
        <strain evidence="4 5">HMF8227</strain>
    </source>
</reference>
<evidence type="ECO:0000256" key="3">
    <source>
        <dbReference type="PIRSR" id="PIRSR617939-2"/>
    </source>
</evidence>
<feature type="active site" description="Proton acceptor" evidence="2">
    <location>
        <position position="79"/>
    </location>
</feature>
<accession>A0A2S2E086</accession>
<feature type="binding site" evidence="3">
    <location>
        <position position="120"/>
    </location>
    <ligand>
        <name>substrate</name>
    </ligand>
</feature>
<dbReference type="Proteomes" id="UP000245728">
    <property type="component" value="Chromosome"/>
</dbReference>
<evidence type="ECO:0000256" key="1">
    <source>
        <dbReference type="ARBA" id="ARBA00023239"/>
    </source>
</evidence>
<dbReference type="SUPFAM" id="SSF110857">
    <property type="entry name" value="Gamma-glutamyl cyclotransferase-like"/>
    <property type="match status" value="1"/>
</dbReference>
<dbReference type="RefSeq" id="WP_162558468.1">
    <property type="nucleotide sequence ID" value="NZ_CP029347.1"/>
</dbReference>
<dbReference type="CDD" id="cd06661">
    <property type="entry name" value="GGCT_like"/>
    <property type="match status" value="1"/>
</dbReference>
<evidence type="ECO:0008006" key="6">
    <source>
        <dbReference type="Google" id="ProtNLM"/>
    </source>
</evidence>
<gene>
    <name evidence="4" type="ORF">HMF8227_00565</name>
</gene>
<dbReference type="PANTHER" id="PTHR12935:SF0">
    <property type="entry name" value="GAMMA-GLUTAMYLCYCLOTRANSFERASE"/>
    <property type="match status" value="1"/>
</dbReference>
<proteinExistence type="predicted"/>
<name>A0A2S2E086_9ALTE</name>
<organism evidence="4 5">
    <name type="scientific">Saliniradius amylolyticus</name>
    <dbReference type="NCBI Taxonomy" id="2183582"/>
    <lineage>
        <taxon>Bacteria</taxon>
        <taxon>Pseudomonadati</taxon>
        <taxon>Pseudomonadota</taxon>
        <taxon>Gammaproteobacteria</taxon>
        <taxon>Alteromonadales</taxon>
        <taxon>Alteromonadaceae</taxon>
        <taxon>Saliniradius</taxon>
    </lineage>
</organism>
<protein>
    <recommendedName>
        <fullName evidence="6">Gamma-glutamylcyclotransferase</fullName>
    </recommendedName>
</protein>
<dbReference type="AlphaFoldDB" id="A0A2S2E086"/>
<dbReference type="EMBL" id="CP029347">
    <property type="protein sequence ID" value="AWL11061.1"/>
    <property type="molecule type" value="Genomic_DNA"/>
</dbReference>
<sequence>MHYFAYGSNLSLKRIQARLDRVKRLGTYMAWDHQLRFHKLGQDNSAKCDIYYTGDPDHYVYGALYWVDHDDKAILDRIEGLDHGYQQKQIEVENTEGHRLQAFTYYATDIQTDDKPFSWYHYHVLTGAKENGFPQDYIQAYIEAVPAVPDPELERHRRELAIYQNY</sequence>
<dbReference type="GO" id="GO:0003839">
    <property type="term" value="F:gamma-glutamylcyclotransferase activity"/>
    <property type="evidence" value="ECO:0007669"/>
    <property type="project" value="InterPro"/>
</dbReference>
<dbReference type="InterPro" id="IPR036568">
    <property type="entry name" value="GGCT-like_sf"/>
</dbReference>
<dbReference type="InterPro" id="IPR013024">
    <property type="entry name" value="GGCT-like"/>
</dbReference>
<keyword evidence="5" id="KW-1185">Reference proteome</keyword>
<dbReference type="InterPro" id="IPR017939">
    <property type="entry name" value="G-Glutamylcylcotransferase"/>
</dbReference>